<keyword evidence="2" id="KW-1185">Reference proteome</keyword>
<reference evidence="1" key="1">
    <citation type="submission" date="2022-05" db="EMBL/GenBank/DDBJ databases">
        <title>Chromosome-level genome of Chaenocephalus aceratus.</title>
        <authorList>
            <person name="Park H."/>
        </authorList>
    </citation>
    <scope>NUCLEOTIDE SEQUENCE</scope>
    <source>
        <strain evidence="1">KU_202001</strain>
    </source>
</reference>
<evidence type="ECO:0000313" key="1">
    <source>
        <dbReference type="EMBL" id="KAI4817158.1"/>
    </source>
</evidence>
<comment type="caution">
    <text evidence="1">The sequence shown here is derived from an EMBL/GenBank/DDBJ whole genome shotgun (WGS) entry which is preliminary data.</text>
</comment>
<evidence type="ECO:0000313" key="2">
    <source>
        <dbReference type="Proteomes" id="UP001057452"/>
    </source>
</evidence>
<name>A0ACB9WUI9_CHAAC</name>
<dbReference type="Proteomes" id="UP001057452">
    <property type="component" value="Chromosome 12"/>
</dbReference>
<dbReference type="EMBL" id="CM043796">
    <property type="protein sequence ID" value="KAI4817158.1"/>
    <property type="molecule type" value="Genomic_DNA"/>
</dbReference>
<protein>
    <submittedName>
        <fullName evidence="1">Uncharacterized protein</fullName>
    </submittedName>
</protein>
<organism evidence="1 2">
    <name type="scientific">Chaenocephalus aceratus</name>
    <name type="common">Blackfin icefish</name>
    <name type="synonym">Chaenichthys aceratus</name>
    <dbReference type="NCBI Taxonomy" id="36190"/>
    <lineage>
        <taxon>Eukaryota</taxon>
        <taxon>Metazoa</taxon>
        <taxon>Chordata</taxon>
        <taxon>Craniata</taxon>
        <taxon>Vertebrata</taxon>
        <taxon>Euteleostomi</taxon>
        <taxon>Actinopterygii</taxon>
        <taxon>Neopterygii</taxon>
        <taxon>Teleostei</taxon>
        <taxon>Neoteleostei</taxon>
        <taxon>Acanthomorphata</taxon>
        <taxon>Eupercaria</taxon>
        <taxon>Perciformes</taxon>
        <taxon>Notothenioidei</taxon>
        <taxon>Channichthyidae</taxon>
        <taxon>Chaenocephalus</taxon>
    </lineage>
</organism>
<proteinExistence type="predicted"/>
<accession>A0ACB9WUI9</accession>
<gene>
    <name evidence="1" type="ORF">KUCAC02_009436</name>
</gene>
<sequence length="247" mass="28234">MVKLLDEMSPDTAPHKFYIGFRYVHPLTEEAIEEMEKDGVERAVAFTQYPQYSCSTTGSSLNAIYRYYSNRVDSPKMRWSVIDRWPTHPLLCFAEHVKNELLKFPEDKRDDVVILFSAHSLPMAVVNRGDPYPQEVGATVQRVMERLGHCNPYRLVWQSRVGPMQWLGPQTDDVIKGLCERGKKKHPAGAHRLHLGPHRDPARAGHRVRTGAGAGVWGGEHQESRVVEWKPSVYAETLFLFTLVLKE</sequence>